<evidence type="ECO:0000313" key="12">
    <source>
        <dbReference type="Proteomes" id="UP000800093"/>
    </source>
</evidence>
<keyword evidence="5 8" id="KW-0406">Ion transport</keyword>
<evidence type="ECO:0000313" key="11">
    <source>
        <dbReference type="EMBL" id="KAF2262200.1"/>
    </source>
</evidence>
<dbReference type="GO" id="GO:0030322">
    <property type="term" value="P:stabilization of membrane potential"/>
    <property type="evidence" value="ECO:0007669"/>
    <property type="project" value="TreeGrafter"/>
</dbReference>
<comment type="subcellular location">
    <subcellularLocation>
        <location evidence="1">Membrane</location>
        <topology evidence="1">Multi-pass membrane protein</topology>
    </subcellularLocation>
</comment>
<feature type="transmembrane region" description="Helical" evidence="9">
    <location>
        <begin position="296"/>
        <end position="318"/>
    </location>
</feature>
<feature type="transmembrane region" description="Helical" evidence="9">
    <location>
        <begin position="21"/>
        <end position="45"/>
    </location>
</feature>
<evidence type="ECO:0000259" key="10">
    <source>
        <dbReference type="Pfam" id="PF07885"/>
    </source>
</evidence>
<feature type="transmembrane region" description="Helical" evidence="9">
    <location>
        <begin position="99"/>
        <end position="127"/>
    </location>
</feature>
<keyword evidence="2 8" id="KW-0813">Transport</keyword>
<dbReference type="GO" id="GO:0015271">
    <property type="term" value="F:outward rectifier potassium channel activity"/>
    <property type="evidence" value="ECO:0007669"/>
    <property type="project" value="TreeGrafter"/>
</dbReference>
<keyword evidence="7 8" id="KW-0407">Ion channel</keyword>
<dbReference type="AlphaFoldDB" id="A0A9P4MY84"/>
<dbReference type="GO" id="GO:0005886">
    <property type="term" value="C:plasma membrane"/>
    <property type="evidence" value="ECO:0007669"/>
    <property type="project" value="TreeGrafter"/>
</dbReference>
<name>A0A9P4MY84_9PLEO</name>
<feature type="non-terminal residue" evidence="11">
    <location>
        <position position="551"/>
    </location>
</feature>
<feature type="transmembrane region" description="Helical" evidence="9">
    <location>
        <begin position="139"/>
        <end position="162"/>
    </location>
</feature>
<dbReference type="OrthoDB" id="297496at2759"/>
<feature type="transmembrane region" description="Helical" evidence="9">
    <location>
        <begin position="71"/>
        <end position="92"/>
    </location>
</feature>
<dbReference type="Pfam" id="PF07885">
    <property type="entry name" value="Ion_trans_2"/>
    <property type="match status" value="2"/>
</dbReference>
<dbReference type="Proteomes" id="UP000800093">
    <property type="component" value="Unassembled WGS sequence"/>
</dbReference>
<proteinExistence type="inferred from homology"/>
<keyword evidence="4 9" id="KW-1133">Transmembrane helix</keyword>
<keyword evidence="6 9" id="KW-0472">Membrane</keyword>
<dbReference type="PANTHER" id="PTHR11003">
    <property type="entry name" value="POTASSIUM CHANNEL, SUBFAMILY K"/>
    <property type="match status" value="1"/>
</dbReference>
<dbReference type="PANTHER" id="PTHR11003:SF342">
    <property type="entry name" value="OUTWARD-RECTIFIER POTASSIUM CHANNEL TOK1"/>
    <property type="match status" value="1"/>
</dbReference>
<feature type="transmembrane region" description="Helical" evidence="9">
    <location>
        <begin position="244"/>
        <end position="263"/>
    </location>
</feature>
<sequence>RRKLWKRYSDGPYNWWFASTAIPLVAASLGPLANVLSICALVTSWRETVYIDGQFVGDFDGVLFPDPPWCYWLNVASLITGFLGNVFLLLNFTQRIRYIFALPLTIVFWYLSTGFLIGITACMEIYAPPARPNETYTQGFWYAVIAAVLYLICSMILMVNMLGYFLGHYPDHFALTDAQRTLILQTMLFFIWLAGGGAIFSRIESDAGETGWAFPDALYFCDVTILTVGFGDLYPTTDVGRGLVFPYSVGGIIMLGLVISAIYKFMRQIGEENIEEKDRFDTMRRLQRSTDKFKRWYALTFSVCAFSILWCVGAVVFWQCEKDAQGMTYFQALYFCYVSLLTIGYGDLAPKSNPGRCFFVVWSLIAVPTMTILISDMGDTVIEKFKTWSNQLADFTILPKEGIWRMFLDKHPWLLNWLQSWHDRRAAKKRLKRGFATMNPEEGQAEDEGTPTPAALSRRLALCIRRVAADLRLPKPRKYDYEDWVEFTRLIKFSKMLPGSSDGTTTQDEDEDELIDWDWLGENSPLMSGLGESEWLLERLTESLVRLERRR</sequence>
<dbReference type="PRINTS" id="PR01333">
    <property type="entry name" value="2POREKCHANEL"/>
</dbReference>
<gene>
    <name evidence="11" type="ORF">CC78DRAFT_410702</name>
</gene>
<comment type="caution">
    <text evidence="11">The sequence shown here is derived from an EMBL/GenBank/DDBJ whole genome shotgun (WGS) entry which is preliminary data.</text>
</comment>
<dbReference type="InterPro" id="IPR003280">
    <property type="entry name" value="2pore_dom_K_chnl"/>
</dbReference>
<accession>A0A9P4MY84</accession>
<evidence type="ECO:0000256" key="5">
    <source>
        <dbReference type="ARBA" id="ARBA00023065"/>
    </source>
</evidence>
<dbReference type="InterPro" id="IPR013099">
    <property type="entry name" value="K_chnl_dom"/>
</dbReference>
<dbReference type="EMBL" id="ML986644">
    <property type="protein sequence ID" value="KAF2262200.1"/>
    <property type="molecule type" value="Genomic_DNA"/>
</dbReference>
<evidence type="ECO:0000256" key="3">
    <source>
        <dbReference type="ARBA" id="ARBA00022692"/>
    </source>
</evidence>
<dbReference type="FunFam" id="1.10.287.70:FF:000182">
    <property type="entry name" value="Outward-rectifier potassium channel TOK1"/>
    <property type="match status" value="1"/>
</dbReference>
<dbReference type="GO" id="GO:0022841">
    <property type="term" value="F:potassium ion leak channel activity"/>
    <property type="evidence" value="ECO:0007669"/>
    <property type="project" value="TreeGrafter"/>
</dbReference>
<evidence type="ECO:0000256" key="6">
    <source>
        <dbReference type="ARBA" id="ARBA00023136"/>
    </source>
</evidence>
<feature type="transmembrane region" description="Helical" evidence="9">
    <location>
        <begin position="357"/>
        <end position="375"/>
    </location>
</feature>
<evidence type="ECO:0000256" key="8">
    <source>
        <dbReference type="RuleBase" id="RU003857"/>
    </source>
</evidence>
<keyword evidence="3 8" id="KW-0812">Transmembrane</keyword>
<keyword evidence="12" id="KW-1185">Reference proteome</keyword>
<evidence type="ECO:0000256" key="4">
    <source>
        <dbReference type="ARBA" id="ARBA00022989"/>
    </source>
</evidence>
<feature type="domain" description="Potassium channel" evidence="10">
    <location>
        <begin position="308"/>
        <end position="382"/>
    </location>
</feature>
<organism evidence="11 12">
    <name type="scientific">Lojkania enalia</name>
    <dbReference type="NCBI Taxonomy" id="147567"/>
    <lineage>
        <taxon>Eukaryota</taxon>
        <taxon>Fungi</taxon>
        <taxon>Dikarya</taxon>
        <taxon>Ascomycota</taxon>
        <taxon>Pezizomycotina</taxon>
        <taxon>Dothideomycetes</taxon>
        <taxon>Pleosporomycetidae</taxon>
        <taxon>Pleosporales</taxon>
        <taxon>Pleosporales incertae sedis</taxon>
        <taxon>Lojkania</taxon>
    </lineage>
</organism>
<feature type="transmembrane region" description="Helical" evidence="9">
    <location>
        <begin position="324"/>
        <end position="345"/>
    </location>
</feature>
<feature type="non-terminal residue" evidence="11">
    <location>
        <position position="1"/>
    </location>
</feature>
<dbReference type="Gene3D" id="1.10.287.70">
    <property type="match status" value="2"/>
</dbReference>
<comment type="similarity">
    <text evidence="8">Belongs to the two pore domain potassium channel (TC 1.A.1.8) family.</text>
</comment>
<feature type="domain" description="Potassium channel" evidence="10">
    <location>
        <begin position="188"/>
        <end position="267"/>
    </location>
</feature>
<reference evidence="12" key="1">
    <citation type="journal article" date="2020" name="Stud. Mycol.">
        <title>101 Dothideomycetes genomes: A test case for predicting lifestyles and emergence of pathogens.</title>
        <authorList>
            <person name="Haridas S."/>
            <person name="Albert R."/>
            <person name="Binder M."/>
            <person name="Bloem J."/>
            <person name="LaButti K."/>
            <person name="Salamov A."/>
            <person name="Andreopoulos B."/>
            <person name="Baker S."/>
            <person name="Barry K."/>
            <person name="Bills G."/>
            <person name="Bluhm B."/>
            <person name="Cannon C."/>
            <person name="Castanera R."/>
            <person name="Culley D."/>
            <person name="Daum C."/>
            <person name="Ezra D."/>
            <person name="Gonzalez J."/>
            <person name="Henrissat B."/>
            <person name="Kuo A."/>
            <person name="Liang C."/>
            <person name="Lipzen A."/>
            <person name="Lutzoni F."/>
            <person name="Magnuson J."/>
            <person name="Mondo S."/>
            <person name="Nolan M."/>
            <person name="Ohm R."/>
            <person name="Pangilinan J."/>
            <person name="Park H.-J."/>
            <person name="Ramirez L."/>
            <person name="Alfaro M."/>
            <person name="Sun H."/>
            <person name="Tritt A."/>
            <person name="Yoshinaga Y."/>
            <person name="Zwiers L.-H."/>
            <person name="Turgeon B."/>
            <person name="Goodwin S."/>
            <person name="Spatafora J."/>
            <person name="Crous P."/>
            <person name="Grigoriev I."/>
        </authorList>
    </citation>
    <scope>NUCLEOTIDE SEQUENCE [LARGE SCALE GENOMIC DNA]</scope>
    <source>
        <strain evidence="12">CBS 304.66</strain>
    </source>
</reference>
<evidence type="ECO:0000256" key="7">
    <source>
        <dbReference type="ARBA" id="ARBA00023303"/>
    </source>
</evidence>
<protein>
    <submittedName>
        <fullName evidence="11">Voltage-gated potassium channel</fullName>
    </submittedName>
</protein>
<evidence type="ECO:0000256" key="9">
    <source>
        <dbReference type="SAM" id="Phobius"/>
    </source>
</evidence>
<evidence type="ECO:0000256" key="2">
    <source>
        <dbReference type="ARBA" id="ARBA00022448"/>
    </source>
</evidence>
<evidence type="ECO:0000256" key="1">
    <source>
        <dbReference type="ARBA" id="ARBA00004141"/>
    </source>
</evidence>
<dbReference type="SUPFAM" id="SSF81324">
    <property type="entry name" value="Voltage-gated potassium channels"/>
    <property type="match status" value="2"/>
</dbReference>
<feature type="transmembrane region" description="Helical" evidence="9">
    <location>
        <begin position="182"/>
        <end position="203"/>
    </location>
</feature>